<keyword evidence="2" id="KW-0677">Repeat</keyword>
<accession>A0A2R5FPA7</accession>
<dbReference type="SUPFAM" id="SSF50978">
    <property type="entry name" value="WD40 repeat-like"/>
    <property type="match status" value="1"/>
</dbReference>
<sequence>MRSKQITWKCSAALAISTLTILVGSSSCVSLLSSFRNASVATTSVATTQPLRSIQGNSTWVYAIAISPDGRTLASDSADRTVKLWQMPTGKLLHSLIGHDGVVWSVAFSPDGKRLASGSNDNTIKLWGLPEGKLLENLIGHERGVRQALASKGTKWYYITGARNLENLSPDTWTLDQALLDRPGNVDIQLALNQLSVISYQLSGVWWGI</sequence>
<dbReference type="RefSeq" id="WP_181374018.1">
    <property type="nucleotide sequence ID" value="NZ_BDUD01000001.1"/>
</dbReference>
<name>A0A2R5FPA7_NOSCO</name>
<feature type="repeat" description="WD" evidence="3">
    <location>
        <begin position="54"/>
        <end position="95"/>
    </location>
</feature>
<dbReference type="InterPro" id="IPR001680">
    <property type="entry name" value="WD40_rpt"/>
</dbReference>
<keyword evidence="1 3" id="KW-0853">WD repeat</keyword>
<evidence type="ECO:0000313" key="4">
    <source>
        <dbReference type="EMBL" id="GBG19298.1"/>
    </source>
</evidence>
<dbReference type="Proteomes" id="UP000245124">
    <property type="component" value="Unassembled WGS sequence"/>
</dbReference>
<dbReference type="PROSITE" id="PS50294">
    <property type="entry name" value="WD_REPEATS_REGION"/>
    <property type="match status" value="2"/>
</dbReference>
<dbReference type="PANTHER" id="PTHR19848:SF8">
    <property type="entry name" value="F-BOX AND WD REPEAT DOMAIN CONTAINING 7"/>
    <property type="match status" value="1"/>
</dbReference>
<protein>
    <submittedName>
        <fullName evidence="4">WD-repeat protein</fullName>
    </submittedName>
</protein>
<dbReference type="EMBL" id="BDUD01000001">
    <property type="protein sequence ID" value="GBG19298.1"/>
    <property type="molecule type" value="Genomic_DNA"/>
</dbReference>
<dbReference type="InterPro" id="IPR036322">
    <property type="entry name" value="WD40_repeat_dom_sf"/>
</dbReference>
<comment type="caution">
    <text evidence="4">The sequence shown here is derived from an EMBL/GenBank/DDBJ whole genome shotgun (WGS) entry which is preliminary data.</text>
</comment>
<evidence type="ECO:0000256" key="2">
    <source>
        <dbReference type="ARBA" id="ARBA00022737"/>
    </source>
</evidence>
<dbReference type="PROSITE" id="PS51257">
    <property type="entry name" value="PROKAR_LIPOPROTEIN"/>
    <property type="match status" value="1"/>
</dbReference>
<evidence type="ECO:0000313" key="5">
    <source>
        <dbReference type="Proteomes" id="UP000245124"/>
    </source>
</evidence>
<dbReference type="Pfam" id="PF00400">
    <property type="entry name" value="WD40"/>
    <property type="match status" value="2"/>
</dbReference>
<dbReference type="PANTHER" id="PTHR19848">
    <property type="entry name" value="WD40 REPEAT PROTEIN"/>
    <property type="match status" value="1"/>
</dbReference>
<reference evidence="4 5" key="1">
    <citation type="submission" date="2017-06" db="EMBL/GenBank/DDBJ databases">
        <title>Genome sequencing of cyanobaciteial culture collection at National Institute for Environmental Studies (NIES).</title>
        <authorList>
            <person name="Hirose Y."/>
            <person name="Shimura Y."/>
            <person name="Fujisawa T."/>
            <person name="Nakamura Y."/>
            <person name="Kawachi M."/>
        </authorList>
    </citation>
    <scope>NUCLEOTIDE SEQUENCE [LARGE SCALE GENOMIC DNA]</scope>
    <source>
        <strain evidence="4 5">NIES-4072</strain>
    </source>
</reference>
<keyword evidence="5" id="KW-1185">Reference proteome</keyword>
<dbReference type="InterPro" id="IPR015943">
    <property type="entry name" value="WD40/YVTN_repeat-like_dom_sf"/>
</dbReference>
<organism evidence="4 5">
    <name type="scientific">Nostoc commune NIES-4072</name>
    <dbReference type="NCBI Taxonomy" id="2005467"/>
    <lineage>
        <taxon>Bacteria</taxon>
        <taxon>Bacillati</taxon>
        <taxon>Cyanobacteriota</taxon>
        <taxon>Cyanophyceae</taxon>
        <taxon>Nostocales</taxon>
        <taxon>Nostocaceae</taxon>
        <taxon>Nostoc</taxon>
    </lineage>
</organism>
<evidence type="ECO:0000256" key="3">
    <source>
        <dbReference type="PROSITE-ProRule" id="PRU00221"/>
    </source>
</evidence>
<proteinExistence type="predicted"/>
<dbReference type="SMART" id="SM00320">
    <property type="entry name" value="WD40"/>
    <property type="match status" value="2"/>
</dbReference>
<dbReference type="PROSITE" id="PS50082">
    <property type="entry name" value="WD_REPEATS_2"/>
    <property type="match status" value="2"/>
</dbReference>
<feature type="repeat" description="WD" evidence="3">
    <location>
        <begin position="96"/>
        <end position="137"/>
    </location>
</feature>
<dbReference type="Gene3D" id="2.130.10.10">
    <property type="entry name" value="YVTN repeat-like/Quinoprotein amine dehydrogenase"/>
    <property type="match status" value="1"/>
</dbReference>
<dbReference type="AlphaFoldDB" id="A0A2R5FPA7"/>
<gene>
    <name evidence="4" type="ORF">NIES4072_29650</name>
</gene>
<evidence type="ECO:0000256" key="1">
    <source>
        <dbReference type="ARBA" id="ARBA00022574"/>
    </source>
</evidence>